<reference evidence="1 2" key="1">
    <citation type="journal article" date="2021" name="J. Hered.">
        <title>A chromosome-level genome assembly of the parasitoid wasp, Cotesia glomerata (Hymenoptera: Braconidae).</title>
        <authorList>
            <person name="Pinto B.J."/>
            <person name="Weis J.J."/>
            <person name="Gamble T."/>
            <person name="Ode P.J."/>
            <person name="Paul R."/>
            <person name="Zaspel J.M."/>
        </authorList>
    </citation>
    <scope>NUCLEOTIDE SEQUENCE [LARGE SCALE GENOMIC DNA]</scope>
    <source>
        <strain evidence="1">CgM1</strain>
    </source>
</reference>
<organism evidence="1 2">
    <name type="scientific">Cotesia glomerata</name>
    <name type="common">Lepidopteran parasitic wasp</name>
    <name type="synonym">Apanteles glomeratus</name>
    <dbReference type="NCBI Taxonomy" id="32391"/>
    <lineage>
        <taxon>Eukaryota</taxon>
        <taxon>Metazoa</taxon>
        <taxon>Ecdysozoa</taxon>
        <taxon>Arthropoda</taxon>
        <taxon>Hexapoda</taxon>
        <taxon>Insecta</taxon>
        <taxon>Pterygota</taxon>
        <taxon>Neoptera</taxon>
        <taxon>Endopterygota</taxon>
        <taxon>Hymenoptera</taxon>
        <taxon>Apocrita</taxon>
        <taxon>Ichneumonoidea</taxon>
        <taxon>Braconidae</taxon>
        <taxon>Microgastrinae</taxon>
        <taxon>Cotesia</taxon>
    </lineage>
</organism>
<sequence length="121" mass="13503">MANAFTLGLNAILPLSAYHRNLAPPCVVPGKLVRGALKFYCSQSWTGNKDPERTHTKAHPLAVILMLEHEESPDSKKDENIGDEADLLVLYDCLCYGRYVRTLLPPFYGPPCFLQLTLLSK</sequence>
<proteinExistence type="predicted"/>
<keyword evidence="2" id="KW-1185">Reference proteome</keyword>
<accession>A0AAV7J6N6</accession>
<evidence type="ECO:0000313" key="2">
    <source>
        <dbReference type="Proteomes" id="UP000826195"/>
    </source>
</evidence>
<comment type="caution">
    <text evidence="1">The sequence shown here is derived from an EMBL/GenBank/DDBJ whole genome shotgun (WGS) entry which is preliminary data.</text>
</comment>
<dbReference type="EMBL" id="JAHXZJ010000001">
    <property type="protein sequence ID" value="KAH0567677.1"/>
    <property type="molecule type" value="Genomic_DNA"/>
</dbReference>
<evidence type="ECO:0000313" key="1">
    <source>
        <dbReference type="EMBL" id="KAH0567677.1"/>
    </source>
</evidence>
<protein>
    <submittedName>
        <fullName evidence="1">Uncharacterized protein</fullName>
    </submittedName>
</protein>
<dbReference type="AlphaFoldDB" id="A0AAV7J6N6"/>
<dbReference type="Proteomes" id="UP000826195">
    <property type="component" value="Unassembled WGS sequence"/>
</dbReference>
<name>A0AAV7J6N6_COTGL</name>
<gene>
    <name evidence="1" type="ORF">KQX54_011600</name>
</gene>